<sequence length="112" mass="12525">MASGARLENVSSARSGKDPVVNEKIHWRDHHPFYNQFKDGTLVRSGVIGSVPVSKLSPWPVNWFPSWPYLIPLANPVSTLLVVLVSPLGRSHSQLVDSLIPTRTENPRDHEH</sequence>
<protein>
    <submittedName>
        <fullName evidence="1">Uncharacterized protein</fullName>
    </submittedName>
</protein>
<accession>A0ACB9ZR81</accession>
<organism evidence="1 2">
    <name type="scientific">Catharanthus roseus</name>
    <name type="common">Madagascar periwinkle</name>
    <name type="synonym">Vinca rosea</name>
    <dbReference type="NCBI Taxonomy" id="4058"/>
    <lineage>
        <taxon>Eukaryota</taxon>
        <taxon>Viridiplantae</taxon>
        <taxon>Streptophyta</taxon>
        <taxon>Embryophyta</taxon>
        <taxon>Tracheophyta</taxon>
        <taxon>Spermatophyta</taxon>
        <taxon>Magnoliopsida</taxon>
        <taxon>eudicotyledons</taxon>
        <taxon>Gunneridae</taxon>
        <taxon>Pentapetalae</taxon>
        <taxon>asterids</taxon>
        <taxon>lamiids</taxon>
        <taxon>Gentianales</taxon>
        <taxon>Apocynaceae</taxon>
        <taxon>Rauvolfioideae</taxon>
        <taxon>Vinceae</taxon>
        <taxon>Catharanthinae</taxon>
        <taxon>Catharanthus</taxon>
    </lineage>
</organism>
<evidence type="ECO:0000313" key="1">
    <source>
        <dbReference type="EMBL" id="KAI5649301.1"/>
    </source>
</evidence>
<name>A0ACB9ZR81_CATRO</name>
<dbReference type="EMBL" id="CM044708">
    <property type="protein sequence ID" value="KAI5649301.1"/>
    <property type="molecule type" value="Genomic_DNA"/>
</dbReference>
<evidence type="ECO:0000313" key="2">
    <source>
        <dbReference type="Proteomes" id="UP001060085"/>
    </source>
</evidence>
<keyword evidence="2" id="KW-1185">Reference proteome</keyword>
<comment type="caution">
    <text evidence="1">The sequence shown here is derived from an EMBL/GenBank/DDBJ whole genome shotgun (WGS) entry which is preliminary data.</text>
</comment>
<reference evidence="2" key="1">
    <citation type="journal article" date="2023" name="Nat. Plants">
        <title>Single-cell RNA sequencing provides a high-resolution roadmap for understanding the multicellular compartmentation of specialized metabolism.</title>
        <authorList>
            <person name="Sun S."/>
            <person name="Shen X."/>
            <person name="Li Y."/>
            <person name="Li Y."/>
            <person name="Wang S."/>
            <person name="Li R."/>
            <person name="Zhang H."/>
            <person name="Shen G."/>
            <person name="Guo B."/>
            <person name="Wei J."/>
            <person name="Xu J."/>
            <person name="St-Pierre B."/>
            <person name="Chen S."/>
            <person name="Sun C."/>
        </authorList>
    </citation>
    <scope>NUCLEOTIDE SEQUENCE [LARGE SCALE GENOMIC DNA]</scope>
</reference>
<proteinExistence type="predicted"/>
<gene>
    <name evidence="1" type="ORF">M9H77_35306</name>
</gene>
<dbReference type="Proteomes" id="UP001060085">
    <property type="component" value="Linkage Group LG08"/>
</dbReference>